<keyword evidence="1" id="KW-0472">Membrane</keyword>
<evidence type="ECO:0000313" key="2">
    <source>
        <dbReference type="EMBL" id="KAK2976668.1"/>
    </source>
</evidence>
<dbReference type="AlphaFoldDB" id="A0AA88QUM4"/>
<dbReference type="EMBL" id="JAVXUO010002052">
    <property type="protein sequence ID" value="KAK2976668.1"/>
    <property type="molecule type" value="Genomic_DNA"/>
</dbReference>
<accession>A0AA88QUM4</accession>
<keyword evidence="3" id="KW-1185">Reference proteome</keyword>
<organism evidence="2 3">
    <name type="scientific">Escallonia rubra</name>
    <dbReference type="NCBI Taxonomy" id="112253"/>
    <lineage>
        <taxon>Eukaryota</taxon>
        <taxon>Viridiplantae</taxon>
        <taxon>Streptophyta</taxon>
        <taxon>Embryophyta</taxon>
        <taxon>Tracheophyta</taxon>
        <taxon>Spermatophyta</taxon>
        <taxon>Magnoliopsida</taxon>
        <taxon>eudicotyledons</taxon>
        <taxon>Gunneridae</taxon>
        <taxon>Pentapetalae</taxon>
        <taxon>asterids</taxon>
        <taxon>campanulids</taxon>
        <taxon>Escalloniales</taxon>
        <taxon>Escalloniaceae</taxon>
        <taxon>Escallonia</taxon>
    </lineage>
</organism>
<keyword evidence="1" id="KW-1133">Transmembrane helix</keyword>
<keyword evidence="1" id="KW-0812">Transmembrane</keyword>
<name>A0AA88QUM4_9ASTE</name>
<evidence type="ECO:0000313" key="3">
    <source>
        <dbReference type="Proteomes" id="UP001187471"/>
    </source>
</evidence>
<dbReference type="Proteomes" id="UP001187471">
    <property type="component" value="Unassembled WGS sequence"/>
</dbReference>
<evidence type="ECO:0000256" key="1">
    <source>
        <dbReference type="SAM" id="Phobius"/>
    </source>
</evidence>
<protein>
    <submittedName>
        <fullName evidence="2">Uncharacterized protein</fullName>
    </submittedName>
</protein>
<feature type="transmembrane region" description="Helical" evidence="1">
    <location>
        <begin position="67"/>
        <end position="85"/>
    </location>
</feature>
<sequence>MVVWRSVATAMYASPELAPVLGLVFLAYCDRFWGRVSKLNSKISPKIRRSTILMPSMPFQLNSFSTAAKRFPFLLISFLLILYHAPNLAADARRINIGAILDVGSRAGKEQKAALTVAVRNFNSNSEKHKL</sequence>
<gene>
    <name evidence="2" type="ORF">RJ640_017411</name>
</gene>
<reference evidence="2" key="1">
    <citation type="submission" date="2022-12" db="EMBL/GenBank/DDBJ databases">
        <title>Draft genome assemblies for two species of Escallonia (Escalloniales).</title>
        <authorList>
            <person name="Chanderbali A."/>
            <person name="Dervinis C."/>
            <person name="Anghel I."/>
            <person name="Soltis D."/>
            <person name="Soltis P."/>
            <person name="Zapata F."/>
        </authorList>
    </citation>
    <scope>NUCLEOTIDE SEQUENCE</scope>
    <source>
        <strain evidence="2">UCBG92.1500</strain>
        <tissue evidence="2">Leaf</tissue>
    </source>
</reference>
<comment type="caution">
    <text evidence="2">The sequence shown here is derived from an EMBL/GenBank/DDBJ whole genome shotgun (WGS) entry which is preliminary data.</text>
</comment>
<proteinExistence type="predicted"/>